<organism evidence="3 4">
    <name type="scientific">Aliidiomarina minuta</name>
    <dbReference type="NCBI Taxonomy" id="880057"/>
    <lineage>
        <taxon>Bacteria</taxon>
        <taxon>Pseudomonadati</taxon>
        <taxon>Pseudomonadota</taxon>
        <taxon>Gammaproteobacteria</taxon>
        <taxon>Alteromonadales</taxon>
        <taxon>Idiomarinaceae</taxon>
        <taxon>Aliidiomarina</taxon>
    </lineage>
</organism>
<evidence type="ECO:0000256" key="1">
    <source>
        <dbReference type="SAM" id="SignalP"/>
    </source>
</evidence>
<dbReference type="Pfam" id="PF14534">
    <property type="entry name" value="DUF4440"/>
    <property type="match status" value="1"/>
</dbReference>
<feature type="chain" id="PRO_5019245198" evidence="1">
    <location>
        <begin position="20"/>
        <end position="150"/>
    </location>
</feature>
<keyword evidence="4" id="KW-1185">Reference proteome</keyword>
<name>A0A432W3K2_9GAMM</name>
<dbReference type="RefSeq" id="WP_126804353.1">
    <property type="nucleotide sequence ID" value="NZ_PIPL01000003.1"/>
</dbReference>
<keyword evidence="1" id="KW-0732">Signal</keyword>
<sequence>MTRFLLIISLLFLSLQSAANEAELKTEIEQTLEEFLYAASVNDAQVHDNFWAEELVYTSSSGERFGKNRLMGGVNQGNTIEADEVSAWYSAEDIQINPVGEVVILNFTLVSTPANETQGDVNRFLNTGVMIQRDGRWQALNWNATHKAGN</sequence>
<gene>
    <name evidence="3" type="ORF">CWE09_12350</name>
</gene>
<dbReference type="AlphaFoldDB" id="A0A432W3K2"/>
<dbReference type="Proteomes" id="UP000288293">
    <property type="component" value="Unassembled WGS sequence"/>
</dbReference>
<dbReference type="Gene3D" id="3.10.450.50">
    <property type="match status" value="1"/>
</dbReference>
<comment type="caution">
    <text evidence="3">The sequence shown here is derived from an EMBL/GenBank/DDBJ whole genome shotgun (WGS) entry which is preliminary data.</text>
</comment>
<reference evidence="3 4" key="1">
    <citation type="journal article" date="2011" name="Front. Microbiol.">
        <title>Genomic signatures of strain selection and enhancement in Bacillus atrophaeus var. globigii, a historical biowarfare simulant.</title>
        <authorList>
            <person name="Gibbons H.S."/>
            <person name="Broomall S.M."/>
            <person name="McNew L.A."/>
            <person name="Daligault H."/>
            <person name="Chapman C."/>
            <person name="Bruce D."/>
            <person name="Karavis M."/>
            <person name="Krepps M."/>
            <person name="McGregor P.A."/>
            <person name="Hong C."/>
            <person name="Park K.H."/>
            <person name="Akmal A."/>
            <person name="Feldman A."/>
            <person name="Lin J.S."/>
            <person name="Chang W.E."/>
            <person name="Higgs B.W."/>
            <person name="Demirev P."/>
            <person name="Lindquist J."/>
            <person name="Liem A."/>
            <person name="Fochler E."/>
            <person name="Read T.D."/>
            <person name="Tapia R."/>
            <person name="Johnson S."/>
            <person name="Bishop-Lilly K.A."/>
            <person name="Detter C."/>
            <person name="Han C."/>
            <person name="Sozhamannan S."/>
            <person name="Rosenzweig C.N."/>
            <person name="Skowronski E.W."/>
        </authorList>
    </citation>
    <scope>NUCLEOTIDE SEQUENCE [LARGE SCALE GENOMIC DNA]</scope>
    <source>
        <strain evidence="3 4">MLST1</strain>
    </source>
</reference>
<evidence type="ECO:0000313" key="3">
    <source>
        <dbReference type="EMBL" id="RUO23933.1"/>
    </source>
</evidence>
<accession>A0A432W3K2</accession>
<feature type="domain" description="DUF4440" evidence="2">
    <location>
        <begin position="28"/>
        <end position="138"/>
    </location>
</feature>
<evidence type="ECO:0000259" key="2">
    <source>
        <dbReference type="Pfam" id="PF14534"/>
    </source>
</evidence>
<dbReference type="InterPro" id="IPR027843">
    <property type="entry name" value="DUF4440"/>
</dbReference>
<proteinExistence type="predicted"/>
<dbReference type="SUPFAM" id="SSF54427">
    <property type="entry name" value="NTF2-like"/>
    <property type="match status" value="1"/>
</dbReference>
<dbReference type="EMBL" id="PIPL01000003">
    <property type="protein sequence ID" value="RUO23933.1"/>
    <property type="molecule type" value="Genomic_DNA"/>
</dbReference>
<protein>
    <submittedName>
        <fullName evidence="3">Nuclear transport factor 2 family protein</fullName>
    </submittedName>
</protein>
<feature type="signal peptide" evidence="1">
    <location>
        <begin position="1"/>
        <end position="19"/>
    </location>
</feature>
<evidence type="ECO:0000313" key="4">
    <source>
        <dbReference type="Proteomes" id="UP000288293"/>
    </source>
</evidence>
<dbReference type="OrthoDB" id="5768302at2"/>
<dbReference type="InterPro" id="IPR032710">
    <property type="entry name" value="NTF2-like_dom_sf"/>
</dbReference>